<dbReference type="PANTHER" id="PTHR47926">
    <property type="entry name" value="PENTATRICOPEPTIDE REPEAT-CONTAINING PROTEIN"/>
    <property type="match status" value="1"/>
</dbReference>
<dbReference type="InterPro" id="IPR046960">
    <property type="entry name" value="PPR_At4g14850-like_plant"/>
</dbReference>
<accession>A0A9D4U7W9</accession>
<protein>
    <recommendedName>
        <fullName evidence="5">Pentatricopeptide repeat-containing protein</fullName>
    </recommendedName>
</protein>
<feature type="repeat" description="PPR" evidence="2">
    <location>
        <begin position="374"/>
        <end position="408"/>
    </location>
</feature>
<dbReference type="GO" id="GO:0003723">
    <property type="term" value="F:RNA binding"/>
    <property type="evidence" value="ECO:0007669"/>
    <property type="project" value="InterPro"/>
</dbReference>
<dbReference type="OrthoDB" id="185373at2759"/>
<feature type="repeat" description="PPR" evidence="2">
    <location>
        <begin position="68"/>
        <end position="102"/>
    </location>
</feature>
<dbReference type="GO" id="GO:0009451">
    <property type="term" value="P:RNA modification"/>
    <property type="evidence" value="ECO:0007669"/>
    <property type="project" value="InterPro"/>
</dbReference>
<dbReference type="EMBL" id="JABFUD020000022">
    <property type="protein sequence ID" value="KAI5062775.1"/>
    <property type="molecule type" value="Genomic_DNA"/>
</dbReference>
<sequence length="672" mass="73219">MEDECTAFVALLRACAKKKDIGKGSKIHDEILKRGWLERCSDALVTMYAKCGALAKAKALLDMHRSMDVITWTALIAGYAREGQCQDALDYFERMQLQGIPPDAVTYTSILKAYGSTGAAEEGKKIHFEIVKQGLLHNNIVLGGALVDMYARCGALSMAHRVLEELPYRNVVTWNALIAGYARKGQGQQALACFECMQSEGISPDAVTYTCISKACGTLGAADIGQQIHDKIADQGLLHNNIVLGGALVGMYAKCGDLEKARRVLEDLPSRTVVSWSALMTGYIEEGQAKEALNCFTCMQHENISPDAVTYNCILKACGISGAVDKGKEIHDEIIRQGLLGDNNVLSGALVDMYAKCGALSEAKRVLEKLPSRDVVSWSALIAGYASKAQGEQALKCFCRMRRESISPDAVTYASILKACGSLGALDEGEQIHEEITRQGFLQSDAVFGGTLVDMYAKCNALFKAHCVLEELPSRDVFTWSALIAGYVQEGRGEQALNSFERMQQEGIFPNVVTLGSILNVCNHLGPIEEGHSLFVNMSPKFGVEPNSECYTCMIDLLGRSGHLERAVKLVHEMKFCDNAAIWNALLGACLKWKDVNTGRWAFEQAVQADRSDGSAYVLMANIYEAAGMLENAKRIQALRMGNKAWNKPMLSMWTDASGGVRGPLVQVVKDA</sequence>
<gene>
    <name evidence="3" type="ORF">GOP47_0023314</name>
</gene>
<dbReference type="Pfam" id="PF12854">
    <property type="entry name" value="PPR_1"/>
    <property type="match status" value="1"/>
</dbReference>
<keyword evidence="1" id="KW-0677">Repeat</keyword>
<dbReference type="PROSITE" id="PS51375">
    <property type="entry name" value="PPR"/>
    <property type="match status" value="9"/>
</dbReference>
<feature type="repeat" description="PPR" evidence="2">
    <location>
        <begin position="307"/>
        <end position="341"/>
    </location>
</feature>
<name>A0A9D4U7W9_ADICA</name>
<evidence type="ECO:0000313" key="3">
    <source>
        <dbReference type="EMBL" id="KAI5062775.1"/>
    </source>
</evidence>
<dbReference type="SUPFAM" id="SSF48452">
    <property type="entry name" value="TPR-like"/>
    <property type="match status" value="1"/>
</dbReference>
<dbReference type="NCBIfam" id="TIGR00756">
    <property type="entry name" value="PPR"/>
    <property type="match status" value="7"/>
</dbReference>
<dbReference type="Pfam" id="PF01535">
    <property type="entry name" value="PPR"/>
    <property type="match status" value="2"/>
</dbReference>
<proteinExistence type="predicted"/>
<organism evidence="3 4">
    <name type="scientific">Adiantum capillus-veneris</name>
    <name type="common">Maidenhair fern</name>
    <dbReference type="NCBI Taxonomy" id="13818"/>
    <lineage>
        <taxon>Eukaryota</taxon>
        <taxon>Viridiplantae</taxon>
        <taxon>Streptophyta</taxon>
        <taxon>Embryophyta</taxon>
        <taxon>Tracheophyta</taxon>
        <taxon>Polypodiopsida</taxon>
        <taxon>Polypodiidae</taxon>
        <taxon>Polypodiales</taxon>
        <taxon>Pteridineae</taxon>
        <taxon>Pteridaceae</taxon>
        <taxon>Vittarioideae</taxon>
        <taxon>Adiantum</taxon>
    </lineage>
</organism>
<dbReference type="FunFam" id="1.25.40.10:FF:000090">
    <property type="entry name" value="Pentatricopeptide repeat-containing protein, chloroplastic"/>
    <property type="match status" value="1"/>
</dbReference>
<reference evidence="3" key="1">
    <citation type="submission" date="2021-01" db="EMBL/GenBank/DDBJ databases">
        <title>Adiantum capillus-veneris genome.</title>
        <authorList>
            <person name="Fang Y."/>
            <person name="Liao Q."/>
        </authorList>
    </citation>
    <scope>NUCLEOTIDE SEQUENCE</scope>
    <source>
        <strain evidence="3">H3</strain>
        <tissue evidence="3">Leaf</tissue>
    </source>
</reference>
<dbReference type="FunFam" id="1.25.40.10:FF:000436">
    <property type="entry name" value="Pentatricopeptide repeat-containing protein At5g39350 family"/>
    <property type="match status" value="1"/>
</dbReference>
<dbReference type="FunFam" id="1.25.40.10:FF:000031">
    <property type="entry name" value="Pentatricopeptide repeat-containing protein mitochondrial"/>
    <property type="match status" value="1"/>
</dbReference>
<feature type="repeat" description="PPR" evidence="2">
    <location>
        <begin position="547"/>
        <end position="581"/>
    </location>
</feature>
<dbReference type="FunFam" id="1.25.40.10:FF:000285">
    <property type="entry name" value="Pentatricopeptide repeat-containing protein, chloroplastic"/>
    <property type="match status" value="1"/>
</dbReference>
<dbReference type="Proteomes" id="UP000886520">
    <property type="component" value="Chromosome 22"/>
</dbReference>
<dbReference type="Gene3D" id="1.25.40.10">
    <property type="entry name" value="Tetratricopeptide repeat domain"/>
    <property type="match status" value="5"/>
</dbReference>
<feature type="repeat" description="PPR" evidence="2">
    <location>
        <begin position="103"/>
        <end position="137"/>
    </location>
</feature>
<evidence type="ECO:0000256" key="2">
    <source>
        <dbReference type="PROSITE-ProRule" id="PRU00708"/>
    </source>
</evidence>
<feature type="repeat" description="PPR" evidence="2">
    <location>
        <begin position="170"/>
        <end position="204"/>
    </location>
</feature>
<keyword evidence="4" id="KW-1185">Reference proteome</keyword>
<dbReference type="InterPro" id="IPR002885">
    <property type="entry name" value="PPR_rpt"/>
</dbReference>
<comment type="caution">
    <text evidence="3">The sequence shown here is derived from an EMBL/GenBank/DDBJ whole genome shotgun (WGS) entry which is preliminary data.</text>
</comment>
<dbReference type="PANTHER" id="PTHR47926:SF382">
    <property type="entry name" value="PENTACOTRIPEPTIDE-REPEAT REGION OF PRORP DOMAIN-CONTAINING PROTEIN"/>
    <property type="match status" value="1"/>
</dbReference>
<dbReference type="InterPro" id="IPR011990">
    <property type="entry name" value="TPR-like_helical_dom_sf"/>
</dbReference>
<evidence type="ECO:0000313" key="4">
    <source>
        <dbReference type="Proteomes" id="UP000886520"/>
    </source>
</evidence>
<feature type="repeat" description="PPR" evidence="2">
    <location>
        <begin position="272"/>
        <end position="306"/>
    </location>
</feature>
<dbReference type="Pfam" id="PF13041">
    <property type="entry name" value="PPR_2"/>
    <property type="match status" value="5"/>
</dbReference>
<feature type="repeat" description="PPR" evidence="2">
    <location>
        <begin position="409"/>
        <end position="443"/>
    </location>
</feature>
<evidence type="ECO:0008006" key="5">
    <source>
        <dbReference type="Google" id="ProtNLM"/>
    </source>
</evidence>
<feature type="repeat" description="PPR" evidence="2">
    <location>
        <begin position="476"/>
        <end position="510"/>
    </location>
</feature>
<evidence type="ECO:0000256" key="1">
    <source>
        <dbReference type="ARBA" id="ARBA00022737"/>
    </source>
</evidence>
<dbReference type="AlphaFoldDB" id="A0A9D4U7W9"/>